<dbReference type="InterPro" id="IPR027417">
    <property type="entry name" value="P-loop_NTPase"/>
</dbReference>
<comment type="similarity">
    <text evidence="7">Belongs to the TRAFAC class myosin-kinesin ATPase superfamily. Myosin family.</text>
</comment>
<evidence type="ECO:0000256" key="8">
    <source>
        <dbReference type="SAM" id="MobiDB-lite"/>
    </source>
</evidence>
<dbReference type="Gene3D" id="1.10.10.820">
    <property type="match status" value="1"/>
</dbReference>
<dbReference type="PANTHER" id="PTHR13140:SF706">
    <property type="entry name" value="DILUTE CLASS UNCONVENTIONAL MYOSIN, ISOFORM C"/>
    <property type="match status" value="1"/>
</dbReference>
<reference evidence="10" key="1">
    <citation type="submission" date="2023-07" db="EMBL/GenBank/DDBJ databases">
        <authorList>
            <consortium name="AG Swart"/>
            <person name="Singh M."/>
            <person name="Singh A."/>
            <person name="Seah K."/>
            <person name="Emmerich C."/>
        </authorList>
    </citation>
    <scope>NUCLEOTIDE SEQUENCE</scope>
    <source>
        <strain evidence="10">DP1</strain>
    </source>
</reference>
<protein>
    <recommendedName>
        <fullName evidence="9">Myosin motor domain-containing protein</fullName>
    </recommendedName>
</protein>
<feature type="region of interest" description="Disordered" evidence="8">
    <location>
        <begin position="1591"/>
        <end position="1617"/>
    </location>
</feature>
<feature type="binding site" evidence="7">
    <location>
        <begin position="202"/>
        <end position="209"/>
    </location>
    <ligand>
        <name>ATP</name>
        <dbReference type="ChEBI" id="CHEBI:30616"/>
    </ligand>
</feature>
<evidence type="ECO:0000256" key="4">
    <source>
        <dbReference type="ARBA" id="ARBA00023175"/>
    </source>
</evidence>
<dbReference type="GO" id="GO:0051015">
    <property type="term" value="F:actin filament binding"/>
    <property type="evidence" value="ECO:0007669"/>
    <property type="project" value="TreeGrafter"/>
</dbReference>
<dbReference type="Gene3D" id="1.20.5.4820">
    <property type="match status" value="1"/>
</dbReference>
<dbReference type="PROSITE" id="PS51456">
    <property type="entry name" value="MYOSIN_MOTOR"/>
    <property type="match status" value="1"/>
</dbReference>
<dbReference type="InterPro" id="IPR009091">
    <property type="entry name" value="RCC1/BLIP-II"/>
</dbReference>
<feature type="domain" description="Myosin motor" evidence="9">
    <location>
        <begin position="100"/>
        <end position="865"/>
    </location>
</feature>
<dbReference type="InterPro" id="IPR036961">
    <property type="entry name" value="Kinesin_motor_dom_sf"/>
</dbReference>
<dbReference type="GO" id="GO:0016459">
    <property type="term" value="C:myosin complex"/>
    <property type="evidence" value="ECO:0007669"/>
    <property type="project" value="UniProtKB-KW"/>
</dbReference>
<dbReference type="SMART" id="SM00242">
    <property type="entry name" value="MYSc"/>
    <property type="match status" value="1"/>
</dbReference>
<dbReference type="Gene3D" id="3.40.850.10">
    <property type="entry name" value="Kinesin motor domain"/>
    <property type="match status" value="1"/>
</dbReference>
<feature type="repeat" description="RCC1" evidence="6">
    <location>
        <begin position="1199"/>
        <end position="1266"/>
    </location>
</feature>
<sequence length="1617" mass="186101">MFSDEEIKEMLVEAASQKVSAQLNIGEFCWFRNEEYDENDMSGDSYPFFVGKVKDLDEENELVTLETNTDRSPCNEYKYLEGPFQISKTMTMEYSEDAEEGIRDMIDLNELNHSTLLFNMKKRYVRDDINTFVGPTLLIINPFKKIPNVMSEETIERYMSIITAENMLQRKKELDPHIFSVAATAFRQLKENKQKQAIVISGESGAGKTESAKIAMKFLTALSSLSGEGKEEKKVEEGEATIEKKILDCNPVLEAFGNAKTVRNNNSSRFGKYVKLVFNLRRGDILGAETLNYLLEKSRVCKQSSEERNYHIFYHLIKGADLEMLKQLRLTVDDERPDYTMFNYLREGTDFPDDTVLDDKALYDELIQVFKDLNFTDEEQYGVWRTVAACLKIGEIEFSEENFDESGVPCDITNKNILEDVAFLLGMEDPHDLEVEIVNKEPMTGVTIRAPLKLQDCYDARDSLAKDLFNKLFCWLVQRMNLTILPKFMLKGGNPSQASTTKTIGLLDIFGFERFKHNFFEQLLINYTNEKLHKLYISAVFDAEKVELSNEGLGHCLKNLKYPDNTGVEVIKLLDEKQRIGQANTKNGICTVTDDFSKSQPRPNFDAIMDFVMQNHGDNPKIQIDFKKDKNRDKFTIVHSAKEVKYDIKTFIVKNVDSISPSLEKIVAAKGDDQISMIYSNFVPGIKVDEDEEDSSPRGKKSNLKTIWSKFSVQMKNLMLELAEPLLDLGEGNAKKKKAVCEPCELHFLRCIKPNELKVSDFFVDSMTLMQMTYMGVLESIEVKQKNFPYRRKFQDFFHRYEDLCNSTASKRYDTLVKEGANFKKLCEEILETCFRGLANGLFAFGHKKLFLKNELVLLMEKCRTKAQEKKAYAVDVIQRSFRIKMNNSKHHDKMIKVHRIQLFWRKREEMIRAAKIKKFIDKLKDIFRRTRIQVNREKFELESRKKIIKWMRLNVFKQKLLRFSLNGKIVADLFEESWLQIREEAELKTAVTVQRIFKGFLEKRKHDKAVKLGLKAKYDCASTKALRIIQKNFRGVLVRNRLRTLHHAAAFIQGHMRMRWLSTLFQKMRFEIRKIQRCTRKFLIRKKKMKERLMEFFPQEIASLENVRNVENYAMFGEPEEDEDKNNFFKNHTPYNLKKVNLFSQIVDVQLLCDTSDVYETPWSLHWLQLSQEMLTNDTPIQRISLGSTHTLAVNSKSKLYSWGWNEFGQLGTSPDEEMKREIRQGVSAAKQLSVHVDSRNPASAFGRVKQIVSGEDHNLIRDESGNVFAFGDNSKGQLGMGHYKEIHTPTRIQALPENSVKEISTCGNQNLACTTSGKVYIWPCVKEGHKISIPQCIGLESPKTKICSVSCGYNFGVLLSTQGLVYSFGKNNSDGQLGHGDRDPRGFPEIIDSLKQAGEKVEVVDCGFRHVIARTSLGKIYTWGWGLNGQLGHGEKFSELSPRHLNMDTKKRKNKCIQIAAGYEHSVVLMENRKIYWFGRNGTLLEPTYSPAKFDLTMKIPSIFPSSDQLGGATNPNIEFIVTKINCSWNKTLSLTDIIVADIRSLENITPHQIQSALKTLSNAWCSDEIEPPYIESISKYFSVNSMKKPTIPPKTKPKPKNAMKLSPRGKRRIY</sequence>
<evidence type="ECO:0000256" key="2">
    <source>
        <dbReference type="ARBA" id="ARBA00022840"/>
    </source>
</evidence>
<dbReference type="GO" id="GO:0000146">
    <property type="term" value="F:microfilament motor activity"/>
    <property type="evidence" value="ECO:0007669"/>
    <property type="project" value="TreeGrafter"/>
</dbReference>
<evidence type="ECO:0000256" key="6">
    <source>
        <dbReference type="PROSITE-ProRule" id="PRU00235"/>
    </source>
</evidence>
<dbReference type="GO" id="GO:0016020">
    <property type="term" value="C:membrane"/>
    <property type="evidence" value="ECO:0007669"/>
    <property type="project" value="TreeGrafter"/>
</dbReference>
<proteinExistence type="inferred from homology"/>
<dbReference type="Gene3D" id="1.20.58.530">
    <property type="match status" value="1"/>
</dbReference>
<dbReference type="GO" id="GO:0005524">
    <property type="term" value="F:ATP binding"/>
    <property type="evidence" value="ECO:0007669"/>
    <property type="project" value="UniProtKB-UniRule"/>
</dbReference>
<keyword evidence="4 7" id="KW-0505">Motor protein</keyword>
<dbReference type="Gene3D" id="1.20.120.720">
    <property type="entry name" value="Myosin VI head, motor domain, U50 subdomain"/>
    <property type="match status" value="1"/>
</dbReference>
<dbReference type="Pfam" id="PF00063">
    <property type="entry name" value="Myosin_head"/>
    <property type="match status" value="1"/>
</dbReference>
<evidence type="ECO:0000259" key="9">
    <source>
        <dbReference type="PROSITE" id="PS51456"/>
    </source>
</evidence>
<accession>A0AAD1X3G4</accession>
<feature type="repeat" description="RCC1" evidence="6">
    <location>
        <begin position="1365"/>
        <end position="1419"/>
    </location>
</feature>
<dbReference type="Gene3D" id="2.130.10.30">
    <property type="entry name" value="Regulator of chromosome condensation 1/beta-lactamase-inhibitor protein II"/>
    <property type="match status" value="2"/>
</dbReference>
<organism evidence="10 11">
    <name type="scientific">Euplotes crassus</name>
    <dbReference type="NCBI Taxonomy" id="5936"/>
    <lineage>
        <taxon>Eukaryota</taxon>
        <taxon>Sar</taxon>
        <taxon>Alveolata</taxon>
        <taxon>Ciliophora</taxon>
        <taxon>Intramacronucleata</taxon>
        <taxon>Spirotrichea</taxon>
        <taxon>Hypotrichia</taxon>
        <taxon>Euplotida</taxon>
        <taxon>Euplotidae</taxon>
        <taxon>Moneuplotes</taxon>
    </lineage>
</organism>
<dbReference type="Pfam" id="PF13540">
    <property type="entry name" value="RCC1_2"/>
    <property type="match status" value="1"/>
</dbReference>
<dbReference type="PROSITE" id="PS50096">
    <property type="entry name" value="IQ"/>
    <property type="match status" value="1"/>
</dbReference>
<comment type="caution">
    <text evidence="10">The sequence shown here is derived from an EMBL/GenBank/DDBJ whole genome shotgun (WGS) entry which is preliminary data.</text>
</comment>
<feature type="compositionally biased region" description="Basic residues" evidence="8">
    <location>
        <begin position="1598"/>
        <end position="1617"/>
    </location>
</feature>
<feature type="repeat" description="RCC1" evidence="6">
    <location>
        <begin position="1420"/>
        <end position="1474"/>
    </location>
</feature>
<dbReference type="Proteomes" id="UP001295684">
    <property type="component" value="Unassembled WGS sequence"/>
</dbReference>
<dbReference type="PROSITE" id="PS50012">
    <property type="entry name" value="RCC1_3"/>
    <property type="match status" value="4"/>
</dbReference>
<dbReference type="SUPFAM" id="SSF52540">
    <property type="entry name" value="P-loop containing nucleoside triphosphate hydrolases"/>
    <property type="match status" value="1"/>
</dbReference>
<dbReference type="SUPFAM" id="SSF50985">
    <property type="entry name" value="RCC1/BLIP-II"/>
    <property type="match status" value="2"/>
</dbReference>
<dbReference type="InterPro" id="IPR001609">
    <property type="entry name" value="Myosin_head_motor_dom-like"/>
</dbReference>
<dbReference type="EMBL" id="CAMPGE010000631">
    <property type="protein sequence ID" value="CAI2359384.1"/>
    <property type="molecule type" value="Genomic_DNA"/>
</dbReference>
<dbReference type="GO" id="GO:0007015">
    <property type="term" value="P:actin filament organization"/>
    <property type="evidence" value="ECO:0007669"/>
    <property type="project" value="TreeGrafter"/>
</dbReference>
<dbReference type="PROSITE" id="PS00626">
    <property type="entry name" value="RCC1_2"/>
    <property type="match status" value="1"/>
</dbReference>
<keyword evidence="1 7" id="KW-0547">Nucleotide-binding</keyword>
<dbReference type="Gene3D" id="1.20.5.190">
    <property type="match status" value="1"/>
</dbReference>
<evidence type="ECO:0000313" key="11">
    <source>
        <dbReference type="Proteomes" id="UP001295684"/>
    </source>
</evidence>
<evidence type="ECO:0000256" key="7">
    <source>
        <dbReference type="PROSITE-ProRule" id="PRU00782"/>
    </source>
</evidence>
<evidence type="ECO:0000313" key="10">
    <source>
        <dbReference type="EMBL" id="CAI2359384.1"/>
    </source>
</evidence>
<keyword evidence="3 7" id="KW-0518">Myosin</keyword>
<keyword evidence="5 7" id="KW-0009">Actin-binding</keyword>
<gene>
    <name evidence="10" type="ORF">ECRASSUSDP1_LOCUS673</name>
</gene>
<dbReference type="SMR" id="A0AAD1X3G4"/>
<keyword evidence="11" id="KW-1185">Reference proteome</keyword>
<dbReference type="PANTHER" id="PTHR13140">
    <property type="entry name" value="MYOSIN"/>
    <property type="match status" value="1"/>
</dbReference>
<evidence type="ECO:0000256" key="5">
    <source>
        <dbReference type="ARBA" id="ARBA00023203"/>
    </source>
</evidence>
<dbReference type="GO" id="GO:0005737">
    <property type="term" value="C:cytoplasm"/>
    <property type="evidence" value="ECO:0007669"/>
    <property type="project" value="TreeGrafter"/>
</dbReference>
<keyword evidence="2 7" id="KW-0067">ATP-binding</keyword>
<dbReference type="InterPro" id="IPR000408">
    <property type="entry name" value="Reg_chr_condens"/>
</dbReference>
<dbReference type="PRINTS" id="PR00193">
    <property type="entry name" value="MYOSINHEAVY"/>
</dbReference>
<name>A0AAD1X3G4_EUPCR</name>
<feature type="repeat" description="RCC1" evidence="6">
    <location>
        <begin position="1267"/>
        <end position="1318"/>
    </location>
</feature>
<comment type="caution">
    <text evidence="7">Lacks conserved residue(s) required for the propagation of feature annotation.</text>
</comment>
<evidence type="ECO:0000256" key="1">
    <source>
        <dbReference type="ARBA" id="ARBA00022741"/>
    </source>
</evidence>
<dbReference type="Pfam" id="PF00415">
    <property type="entry name" value="RCC1"/>
    <property type="match status" value="3"/>
</dbReference>
<evidence type="ECO:0000256" key="3">
    <source>
        <dbReference type="ARBA" id="ARBA00023123"/>
    </source>
</evidence>